<gene>
    <name evidence="6" type="primary">pyrE</name>
    <name evidence="8" type="ORF">M23134_02510</name>
</gene>
<evidence type="ECO:0000259" key="7">
    <source>
        <dbReference type="Pfam" id="PF00156"/>
    </source>
</evidence>
<keyword evidence="6" id="KW-0460">Magnesium</keyword>
<dbReference type="NCBIfam" id="TIGR00336">
    <property type="entry name" value="pyrE"/>
    <property type="match status" value="1"/>
</dbReference>
<feature type="binding site" evidence="6">
    <location>
        <position position="100"/>
    </location>
    <ligand>
        <name>5-phospho-alpha-D-ribose 1-diphosphate</name>
        <dbReference type="ChEBI" id="CHEBI:58017"/>
        <note>ligand shared between dimeric partners</note>
    </ligand>
</feature>
<dbReference type="InterPro" id="IPR000836">
    <property type="entry name" value="PRTase_dom"/>
</dbReference>
<dbReference type="Pfam" id="PF00156">
    <property type="entry name" value="Pribosyltran"/>
    <property type="match status" value="1"/>
</dbReference>
<dbReference type="HAMAP" id="MF_01208">
    <property type="entry name" value="PyrE"/>
    <property type="match status" value="1"/>
</dbReference>
<comment type="similarity">
    <text evidence="6">Belongs to the purine/pyrimidine phosphoribosyltransferase family. PyrE subfamily.</text>
</comment>
<keyword evidence="4 6" id="KW-0808">Transferase</keyword>
<dbReference type="Gene3D" id="3.40.50.2020">
    <property type="match status" value="1"/>
</dbReference>
<feature type="binding site" evidence="6">
    <location>
        <position position="104"/>
    </location>
    <ligand>
        <name>5-phospho-alpha-D-ribose 1-diphosphate</name>
        <dbReference type="ChEBI" id="CHEBI:58017"/>
        <note>ligand shared between dimeric partners</note>
    </ligand>
</feature>
<dbReference type="GO" id="GO:0000287">
    <property type="term" value="F:magnesium ion binding"/>
    <property type="evidence" value="ECO:0007669"/>
    <property type="project" value="UniProtKB-UniRule"/>
</dbReference>
<keyword evidence="9" id="KW-1185">Reference proteome</keyword>
<keyword evidence="3 6" id="KW-0328">Glycosyltransferase</keyword>
<dbReference type="RefSeq" id="WP_002701388.1">
    <property type="nucleotide sequence ID" value="NZ_AAWS01000037.1"/>
</dbReference>
<feature type="domain" description="Phosphoribosyltransferase" evidence="7">
    <location>
        <begin position="72"/>
        <end position="165"/>
    </location>
</feature>
<dbReference type="SUPFAM" id="SSF53271">
    <property type="entry name" value="PRTase-like"/>
    <property type="match status" value="1"/>
</dbReference>
<proteinExistence type="inferred from homology"/>
<sequence length="218" mass="24378">MSNQKNIAETVAAMLLEVEAVQVRPDQPFRWSSGWYSPIYCDGRLTLSFPKVRKFIKSEFIQLIKKEYPTVEAIAGVATAGIPQGAMIADELELPFLYVRSKAKGHGKENLVEGKLTKGQKVVVIEDVLSTGGSSIKAVEALREAGVEVLGIVAMFTYGFDVMEQNMADADLKFNTLSNYTTLVVEFSHRHDLSEKIMASLHEWRRDPAKWQPREIDA</sequence>
<feature type="binding site" evidence="6">
    <location>
        <position position="130"/>
    </location>
    <ligand>
        <name>orotate</name>
        <dbReference type="ChEBI" id="CHEBI:30839"/>
    </ligand>
</feature>
<evidence type="ECO:0000313" key="8">
    <source>
        <dbReference type="EMBL" id="EAY26178.1"/>
    </source>
</evidence>
<dbReference type="InterPro" id="IPR023031">
    <property type="entry name" value="OPRT"/>
</dbReference>
<evidence type="ECO:0000313" key="9">
    <source>
        <dbReference type="Proteomes" id="UP000004095"/>
    </source>
</evidence>
<comment type="function">
    <text evidence="6">Catalyzes the transfer of a ribosyl phosphate group from 5-phosphoribose 1-diphosphate to orotate, leading to the formation of orotidine monophosphate (OMP).</text>
</comment>
<evidence type="ECO:0000256" key="1">
    <source>
        <dbReference type="ARBA" id="ARBA00004889"/>
    </source>
</evidence>
<evidence type="ECO:0000256" key="2">
    <source>
        <dbReference type="ARBA" id="ARBA00011971"/>
    </source>
</evidence>
<evidence type="ECO:0000256" key="4">
    <source>
        <dbReference type="ARBA" id="ARBA00022679"/>
    </source>
</evidence>
<dbReference type="PANTHER" id="PTHR19278">
    <property type="entry name" value="OROTATE PHOSPHORIBOSYLTRANSFERASE"/>
    <property type="match status" value="1"/>
</dbReference>
<comment type="catalytic activity">
    <reaction evidence="6">
        <text>orotidine 5'-phosphate + diphosphate = orotate + 5-phospho-alpha-D-ribose 1-diphosphate</text>
        <dbReference type="Rhea" id="RHEA:10380"/>
        <dbReference type="ChEBI" id="CHEBI:30839"/>
        <dbReference type="ChEBI" id="CHEBI:33019"/>
        <dbReference type="ChEBI" id="CHEBI:57538"/>
        <dbReference type="ChEBI" id="CHEBI:58017"/>
        <dbReference type="EC" id="2.4.2.10"/>
    </reaction>
</comment>
<comment type="subunit">
    <text evidence="6">Homodimer.</text>
</comment>
<protein>
    <recommendedName>
        <fullName evidence="2 6">Orotate phosphoribosyltransferase</fullName>
        <shortName evidence="6">OPRT</shortName>
        <shortName evidence="6">OPRTase</shortName>
        <ecNumber evidence="2 6">2.4.2.10</ecNumber>
    </recommendedName>
</protein>
<comment type="cofactor">
    <cofactor evidence="6">
        <name>Mg(2+)</name>
        <dbReference type="ChEBI" id="CHEBI:18420"/>
    </cofactor>
</comment>
<dbReference type="GO" id="GO:0004588">
    <property type="term" value="F:orotate phosphoribosyltransferase activity"/>
    <property type="evidence" value="ECO:0007669"/>
    <property type="project" value="UniProtKB-UniRule"/>
</dbReference>
<accession>A1ZTS6</accession>
<evidence type="ECO:0000256" key="5">
    <source>
        <dbReference type="ARBA" id="ARBA00022975"/>
    </source>
</evidence>
<comment type="caution">
    <text evidence="6">Lacks conserved residue(s) required for the propagation of feature annotation.</text>
</comment>
<organism evidence="8 9">
    <name type="scientific">Microscilla marina ATCC 23134</name>
    <dbReference type="NCBI Taxonomy" id="313606"/>
    <lineage>
        <taxon>Bacteria</taxon>
        <taxon>Pseudomonadati</taxon>
        <taxon>Bacteroidota</taxon>
        <taxon>Cytophagia</taxon>
        <taxon>Cytophagales</taxon>
        <taxon>Microscillaceae</taxon>
        <taxon>Microscilla</taxon>
    </lineage>
</organism>
<feature type="binding site" evidence="6">
    <location>
        <position position="106"/>
    </location>
    <ligand>
        <name>5-phospho-alpha-D-ribose 1-diphosphate</name>
        <dbReference type="ChEBI" id="CHEBI:58017"/>
        <note>ligand shared between dimeric partners</note>
    </ligand>
</feature>
<dbReference type="CDD" id="cd06223">
    <property type="entry name" value="PRTases_typeI"/>
    <property type="match status" value="1"/>
</dbReference>
<comment type="pathway">
    <text evidence="1 6">Pyrimidine metabolism; UMP biosynthesis via de novo pathway; UMP from orotate: step 1/2.</text>
</comment>
<reference evidence="8 9" key="1">
    <citation type="submission" date="2007-01" db="EMBL/GenBank/DDBJ databases">
        <authorList>
            <person name="Haygood M."/>
            <person name="Podell S."/>
            <person name="Anderson C."/>
            <person name="Hopkinson B."/>
            <person name="Roe K."/>
            <person name="Barbeau K."/>
            <person name="Gaasterland T."/>
            <person name="Ferriera S."/>
            <person name="Johnson J."/>
            <person name="Kravitz S."/>
            <person name="Beeson K."/>
            <person name="Sutton G."/>
            <person name="Rogers Y.-H."/>
            <person name="Friedman R."/>
            <person name="Frazier M."/>
            <person name="Venter J.C."/>
        </authorList>
    </citation>
    <scope>NUCLEOTIDE SEQUENCE [LARGE SCALE GENOMIC DNA]</scope>
    <source>
        <strain evidence="8 9">ATCC 23134</strain>
    </source>
</reference>
<evidence type="ECO:0000256" key="6">
    <source>
        <dbReference type="HAMAP-Rule" id="MF_01208"/>
    </source>
</evidence>
<dbReference type="EC" id="2.4.2.10" evidence="2 6"/>
<feature type="binding site" description="in other chain" evidence="6">
    <location>
        <begin position="126"/>
        <end position="134"/>
    </location>
    <ligand>
        <name>5-phospho-alpha-D-ribose 1-diphosphate</name>
        <dbReference type="ChEBI" id="CHEBI:58017"/>
        <note>ligand shared between dimeric partners</note>
    </ligand>
</feature>
<dbReference type="UniPathway" id="UPA00070">
    <property type="reaction ID" value="UER00119"/>
</dbReference>
<comment type="caution">
    <text evidence="8">The sequence shown here is derived from an EMBL/GenBank/DDBJ whole genome shotgun (WGS) entry which is preliminary data.</text>
</comment>
<dbReference type="Proteomes" id="UP000004095">
    <property type="component" value="Unassembled WGS sequence"/>
</dbReference>
<dbReference type="InterPro" id="IPR029057">
    <property type="entry name" value="PRTase-like"/>
</dbReference>
<dbReference type="eggNOG" id="COG0461">
    <property type="taxonomic scope" value="Bacteria"/>
</dbReference>
<dbReference type="InterPro" id="IPR004467">
    <property type="entry name" value="Or_phspho_trans_dom"/>
</dbReference>
<evidence type="ECO:0000256" key="3">
    <source>
        <dbReference type="ARBA" id="ARBA00022676"/>
    </source>
</evidence>
<dbReference type="PANTHER" id="PTHR19278:SF9">
    <property type="entry name" value="URIDINE 5'-MONOPHOSPHATE SYNTHASE"/>
    <property type="match status" value="1"/>
</dbReference>
<keyword evidence="5 6" id="KW-0665">Pyrimidine biosynthesis</keyword>
<name>A1ZTS6_MICM2</name>
<dbReference type="AlphaFoldDB" id="A1ZTS6"/>
<dbReference type="GO" id="GO:0044205">
    <property type="term" value="P:'de novo' UMP biosynthetic process"/>
    <property type="evidence" value="ECO:0007669"/>
    <property type="project" value="UniProtKB-UniRule"/>
</dbReference>
<dbReference type="GO" id="GO:0019856">
    <property type="term" value="P:pyrimidine nucleobase biosynthetic process"/>
    <property type="evidence" value="ECO:0007669"/>
    <property type="project" value="TreeGrafter"/>
</dbReference>
<dbReference type="EMBL" id="AAWS01000037">
    <property type="protein sequence ID" value="EAY26178.1"/>
    <property type="molecule type" value="Genomic_DNA"/>
</dbReference>